<evidence type="ECO:0000313" key="5">
    <source>
        <dbReference type="EMBL" id="GGI97074.1"/>
    </source>
</evidence>
<gene>
    <name evidence="2" type="primary">bshC</name>
    <name evidence="5" type="ORF">GCM10010885_03330</name>
</gene>
<feature type="domain" description="Bacillithiol biosynthesis BshC N-terminal Rossmann-like" evidence="3">
    <location>
        <begin position="10"/>
        <end position="383"/>
    </location>
</feature>
<dbReference type="Pfam" id="PF24850">
    <property type="entry name" value="CC_BshC"/>
    <property type="match status" value="1"/>
</dbReference>
<evidence type="ECO:0000313" key="6">
    <source>
        <dbReference type="Proteomes" id="UP000637695"/>
    </source>
</evidence>
<keyword evidence="1 2" id="KW-0436">Ligase</keyword>
<comment type="similarity">
    <text evidence="2">Belongs to the BshC family.</text>
</comment>
<sequence>MQWRVRTEPTGNALTDMHAASFASVAHLYDGQDPKRRETYARRAEEIAPWFSAAHRAALADAVSGYLRELGAGPAALAQAEKLRHPEAVAVVTGQQAGLFTGPLYSLYKALSAVGLAERLEQELGRPVVPVFWVASEDHDWAEVNHAYVIDSQDEVCRIRLRPDPPLHQMVYHTPLTEAMVDEVLCELRRRLPAGEEAIEAAEWLRAAWRPGESLAPWFARVLLHLTGDRGLVVLDPCLPPLRRLIGSVWVQTLLRCDDVIADVDEAYAEVARAGFQPNVVRDVSHSMLFYVHHGQRFALERVRSGVLRARGLGMEQSVDAWAKLAEADPTAFSANVLLRPVVQDHLIPTLAYVGGPAEIAYHTLARGVFHAHGRRLPPLLHRQRMVLLPPTVVRNARKLGLRLDRLLEPRDLVAPALADLGLRDVTEALARMRRETEARWQRFGEAFAHLGPQMRDMAAHQMRSELYLVNRMESRSARLIQQRHDAYLRQYRHIERWLWTDGQPQERRLCPVAVWARYGLRSLTGLPAWGDYDLPCPVYEVELP</sequence>
<dbReference type="EMBL" id="BMOY01000003">
    <property type="protein sequence ID" value="GGI97074.1"/>
    <property type="molecule type" value="Genomic_DNA"/>
</dbReference>
<reference evidence="5" key="1">
    <citation type="journal article" date="2014" name="Int. J. Syst. Evol. Microbiol.">
        <title>Complete genome sequence of Corynebacterium casei LMG S-19264T (=DSM 44701T), isolated from a smear-ripened cheese.</title>
        <authorList>
            <consortium name="US DOE Joint Genome Institute (JGI-PGF)"/>
            <person name="Walter F."/>
            <person name="Albersmeier A."/>
            <person name="Kalinowski J."/>
            <person name="Ruckert C."/>
        </authorList>
    </citation>
    <scope>NUCLEOTIDE SEQUENCE</scope>
    <source>
        <strain evidence="5">JCM 18487</strain>
    </source>
</reference>
<dbReference type="InterPro" id="IPR055399">
    <property type="entry name" value="CC_BshC"/>
</dbReference>
<evidence type="ECO:0000259" key="4">
    <source>
        <dbReference type="Pfam" id="PF24850"/>
    </source>
</evidence>
<comment type="function">
    <text evidence="2">Involved in bacillithiol (BSH) biosynthesis. May catalyze the last step of the pathway, the addition of cysteine to glucosamine malate (GlcN-Mal) to generate BSH.</text>
</comment>
<dbReference type="InterPro" id="IPR011199">
    <property type="entry name" value="Bacillithiol_biosynth_BshC"/>
</dbReference>
<dbReference type="EC" id="6.-.-.-" evidence="2"/>
<keyword evidence="6" id="KW-1185">Reference proteome</keyword>
<name>A0A917K404_9BACL</name>
<dbReference type="HAMAP" id="MF_01867">
    <property type="entry name" value="BshC"/>
    <property type="match status" value="1"/>
</dbReference>
<dbReference type="GO" id="GO:0016874">
    <property type="term" value="F:ligase activity"/>
    <property type="evidence" value="ECO:0007669"/>
    <property type="project" value="UniProtKB-UniRule"/>
</dbReference>
<proteinExistence type="inferred from homology"/>
<evidence type="ECO:0000256" key="1">
    <source>
        <dbReference type="ARBA" id="ARBA00022598"/>
    </source>
</evidence>
<dbReference type="AlphaFoldDB" id="A0A917K404"/>
<dbReference type="InterPro" id="IPR055398">
    <property type="entry name" value="Rossmann-like_BshC"/>
</dbReference>
<feature type="domain" description="Bacillithiol biosynthesis BshC C-terminal coiled-coil" evidence="4">
    <location>
        <begin position="387"/>
        <end position="523"/>
    </location>
</feature>
<evidence type="ECO:0000259" key="3">
    <source>
        <dbReference type="Pfam" id="PF10079"/>
    </source>
</evidence>
<accession>A0A917K404</accession>
<comment type="caution">
    <text evidence="5">The sequence shown here is derived from an EMBL/GenBank/DDBJ whole genome shotgun (WGS) entry which is preliminary data.</text>
</comment>
<dbReference type="RefSeq" id="WP_188880771.1">
    <property type="nucleotide sequence ID" value="NZ_BMOY01000003.1"/>
</dbReference>
<reference evidence="5" key="2">
    <citation type="submission" date="2020-09" db="EMBL/GenBank/DDBJ databases">
        <authorList>
            <person name="Sun Q."/>
            <person name="Ohkuma M."/>
        </authorList>
    </citation>
    <scope>NUCLEOTIDE SEQUENCE</scope>
    <source>
        <strain evidence="5">JCM 18487</strain>
    </source>
</reference>
<dbReference type="Proteomes" id="UP000637695">
    <property type="component" value="Unassembled WGS sequence"/>
</dbReference>
<dbReference type="NCBIfam" id="TIGR03998">
    <property type="entry name" value="thiol_BshC"/>
    <property type="match status" value="1"/>
</dbReference>
<protein>
    <recommendedName>
        <fullName evidence="2">Putative cysteine ligase BshC</fullName>
        <ecNumber evidence="2">6.-.-.-</ecNumber>
    </recommendedName>
</protein>
<evidence type="ECO:0000256" key="2">
    <source>
        <dbReference type="HAMAP-Rule" id="MF_01867"/>
    </source>
</evidence>
<dbReference type="PIRSF" id="PIRSF012535">
    <property type="entry name" value="UCP012535"/>
    <property type="match status" value="1"/>
</dbReference>
<organism evidence="5 6">
    <name type="scientific">Alicyclobacillus cellulosilyticus</name>
    <dbReference type="NCBI Taxonomy" id="1003997"/>
    <lineage>
        <taxon>Bacteria</taxon>
        <taxon>Bacillati</taxon>
        <taxon>Bacillota</taxon>
        <taxon>Bacilli</taxon>
        <taxon>Bacillales</taxon>
        <taxon>Alicyclobacillaceae</taxon>
        <taxon>Alicyclobacillus</taxon>
    </lineage>
</organism>
<dbReference type="Pfam" id="PF10079">
    <property type="entry name" value="Rossmann-like_BshC"/>
    <property type="match status" value="1"/>
</dbReference>